<keyword evidence="1" id="KW-1133">Transmembrane helix</keyword>
<evidence type="ECO:0000313" key="4">
    <source>
        <dbReference type="Proteomes" id="UP001558534"/>
    </source>
</evidence>
<comment type="caution">
    <text evidence="2">The sequence shown here is derived from an EMBL/GenBank/DDBJ whole genome shotgun (WGS) entry which is preliminary data.</text>
</comment>
<dbReference type="Proteomes" id="UP001558534">
    <property type="component" value="Unassembled WGS sequence"/>
</dbReference>
<keyword evidence="4" id="KW-1185">Reference proteome</keyword>
<name>A0ABV3W3X4_9BACI</name>
<dbReference type="EMBL" id="JBFRHK010000026">
    <property type="protein sequence ID" value="MEX3748227.1"/>
    <property type="molecule type" value="Genomic_DNA"/>
</dbReference>
<accession>A0ABV3W3X4</accession>
<dbReference type="RefSeq" id="WP_263297518.1">
    <property type="nucleotide sequence ID" value="NZ_JBFRHK010000021.1"/>
</dbReference>
<gene>
    <name evidence="2" type="ORF">AB1300_22650</name>
    <name evidence="3" type="ORF">AB1300_24425</name>
</gene>
<proteinExistence type="predicted"/>
<reference evidence="2 4" key="1">
    <citation type="submission" date="2024-07" db="EMBL/GenBank/DDBJ databases">
        <title>Characterization of a bacterium isolated from hydrolysated instant sea cucumber by whole-genome sequencing and metabolomics.</title>
        <authorList>
            <person name="Luo X."/>
            <person name="Zhang Z."/>
            <person name="Zheng Z."/>
            <person name="Zhang W."/>
            <person name="Ming T."/>
            <person name="Jiao L."/>
            <person name="Su X."/>
            <person name="Kong F."/>
            <person name="Xu J."/>
        </authorList>
    </citation>
    <scope>NUCLEOTIDE SEQUENCE [LARGE SCALE GENOMIC DNA]</scope>
    <source>
        <strain evidence="2 4">XL-2024</strain>
    </source>
</reference>
<evidence type="ECO:0000313" key="3">
    <source>
        <dbReference type="EMBL" id="MEX3748227.1"/>
    </source>
</evidence>
<protein>
    <submittedName>
        <fullName evidence="2">Uncharacterized protein</fullName>
    </submittedName>
</protein>
<feature type="transmembrane region" description="Helical" evidence="1">
    <location>
        <begin position="6"/>
        <end position="25"/>
    </location>
</feature>
<keyword evidence="1" id="KW-0812">Transmembrane</keyword>
<evidence type="ECO:0000256" key="1">
    <source>
        <dbReference type="SAM" id="Phobius"/>
    </source>
</evidence>
<dbReference type="Pfam" id="PF22282">
    <property type="entry name" value="CydS"/>
    <property type="match status" value="1"/>
</dbReference>
<keyword evidence="1" id="KW-0472">Membrane</keyword>
<sequence length="40" mass="4800">MEKFLMFYAPFIVVILGIVFAFWWAPKDHHVTKEEGESRE</sequence>
<dbReference type="EMBL" id="JBFRHK010000021">
    <property type="protein sequence ID" value="MEX3747902.1"/>
    <property type="molecule type" value="Genomic_DNA"/>
</dbReference>
<dbReference type="InterPro" id="IPR054381">
    <property type="entry name" value="CydS"/>
</dbReference>
<organism evidence="2 4">
    <name type="scientific">Lysinibacillus xylanilyticus</name>
    <dbReference type="NCBI Taxonomy" id="582475"/>
    <lineage>
        <taxon>Bacteria</taxon>
        <taxon>Bacillati</taxon>
        <taxon>Bacillota</taxon>
        <taxon>Bacilli</taxon>
        <taxon>Bacillales</taxon>
        <taxon>Bacillaceae</taxon>
        <taxon>Lysinibacillus</taxon>
    </lineage>
</organism>
<evidence type="ECO:0000313" key="2">
    <source>
        <dbReference type="EMBL" id="MEX3747902.1"/>
    </source>
</evidence>